<evidence type="ECO:0000313" key="2">
    <source>
        <dbReference type="EMBL" id="MFK4272582.1"/>
    </source>
</evidence>
<dbReference type="RefSeq" id="WP_404748877.1">
    <property type="nucleotide sequence ID" value="NZ_JBJDQH010000028.1"/>
</dbReference>
<dbReference type="EMBL" id="JBJDQH010000028">
    <property type="protein sequence ID" value="MFK4272582.1"/>
    <property type="molecule type" value="Genomic_DNA"/>
</dbReference>
<organism evidence="2 3">
    <name type="scientific">Streptomyces milbemycinicus</name>
    <dbReference type="NCBI Taxonomy" id="476552"/>
    <lineage>
        <taxon>Bacteria</taxon>
        <taxon>Bacillati</taxon>
        <taxon>Actinomycetota</taxon>
        <taxon>Actinomycetes</taxon>
        <taxon>Kitasatosporales</taxon>
        <taxon>Streptomycetaceae</taxon>
        <taxon>Streptomyces</taxon>
    </lineage>
</organism>
<proteinExistence type="predicted"/>
<dbReference type="Proteomes" id="UP001620295">
    <property type="component" value="Unassembled WGS sequence"/>
</dbReference>
<evidence type="ECO:0000313" key="3">
    <source>
        <dbReference type="Proteomes" id="UP001620295"/>
    </source>
</evidence>
<keyword evidence="1" id="KW-1133">Transmembrane helix</keyword>
<feature type="transmembrane region" description="Helical" evidence="1">
    <location>
        <begin position="40"/>
        <end position="61"/>
    </location>
</feature>
<evidence type="ECO:0000256" key="1">
    <source>
        <dbReference type="SAM" id="Phobius"/>
    </source>
</evidence>
<keyword evidence="1" id="KW-0812">Transmembrane</keyword>
<comment type="caution">
    <text evidence="2">The sequence shown here is derived from an EMBL/GenBank/DDBJ whole genome shotgun (WGS) entry which is preliminary data.</text>
</comment>
<gene>
    <name evidence="2" type="ORF">ACI2L5_48045</name>
</gene>
<accession>A0ABW8M325</accession>
<reference evidence="2 3" key="1">
    <citation type="submission" date="2024-11" db="EMBL/GenBank/DDBJ databases">
        <title>The Natural Products Discovery Center: Release of the First 8490 Sequenced Strains for Exploring Actinobacteria Biosynthetic Diversity.</title>
        <authorList>
            <person name="Kalkreuter E."/>
            <person name="Kautsar S.A."/>
            <person name="Yang D."/>
            <person name="Bader C.D."/>
            <person name="Teijaro C.N."/>
            <person name="Fluegel L."/>
            <person name="Davis C.M."/>
            <person name="Simpson J.R."/>
            <person name="Lauterbach L."/>
            <person name="Steele A.D."/>
            <person name="Gui C."/>
            <person name="Meng S."/>
            <person name="Li G."/>
            <person name="Viehrig K."/>
            <person name="Ye F."/>
            <person name="Su P."/>
            <person name="Kiefer A.F."/>
            <person name="Nichols A."/>
            <person name="Cepeda A.J."/>
            <person name="Yan W."/>
            <person name="Fan B."/>
            <person name="Jiang Y."/>
            <person name="Adhikari A."/>
            <person name="Zheng C.-J."/>
            <person name="Schuster L."/>
            <person name="Cowan T.M."/>
            <person name="Smanski M.J."/>
            <person name="Chevrette M.G."/>
            <person name="De Carvalho L.P.S."/>
            <person name="Shen B."/>
        </authorList>
    </citation>
    <scope>NUCLEOTIDE SEQUENCE [LARGE SCALE GENOMIC DNA]</scope>
    <source>
        <strain evidence="2 3">NPDC020863</strain>
    </source>
</reference>
<keyword evidence="1" id="KW-0472">Membrane</keyword>
<sequence>MTHSTGRRVGAAALFSIAFGSLGALGAWTVSGGLGGSACILGGVVLAAAMFAVRLIGILAAHR</sequence>
<keyword evidence="3" id="KW-1185">Reference proteome</keyword>
<name>A0ABW8M325_9ACTN</name>
<protein>
    <submittedName>
        <fullName evidence="2">Uncharacterized protein</fullName>
    </submittedName>
</protein>
<feature type="transmembrane region" description="Helical" evidence="1">
    <location>
        <begin position="12"/>
        <end position="34"/>
    </location>
</feature>